<dbReference type="Gene3D" id="3.20.20.70">
    <property type="entry name" value="Aldolase class I"/>
    <property type="match status" value="1"/>
</dbReference>
<proteinExistence type="predicted"/>
<evidence type="ECO:0008006" key="5">
    <source>
        <dbReference type="Google" id="ProtNLM"/>
    </source>
</evidence>
<dbReference type="PANTHER" id="PTHR10683:SF18">
    <property type="entry name" value="TRANSALDOLASE"/>
    <property type="match status" value="1"/>
</dbReference>
<feature type="compositionally biased region" description="Basic and acidic residues" evidence="2">
    <location>
        <begin position="64"/>
        <end position="80"/>
    </location>
</feature>
<keyword evidence="1" id="KW-0704">Schiff base</keyword>
<dbReference type="GO" id="GO:0005975">
    <property type="term" value="P:carbohydrate metabolic process"/>
    <property type="evidence" value="ECO:0007669"/>
    <property type="project" value="InterPro"/>
</dbReference>
<dbReference type="InterPro" id="IPR001585">
    <property type="entry name" value="TAL/FSA"/>
</dbReference>
<dbReference type="Pfam" id="PF00923">
    <property type="entry name" value="TAL_FSA"/>
    <property type="match status" value="1"/>
</dbReference>
<feature type="compositionally biased region" description="Basic and acidic residues" evidence="2">
    <location>
        <begin position="9"/>
        <end position="28"/>
    </location>
</feature>
<evidence type="ECO:0000256" key="2">
    <source>
        <dbReference type="SAM" id="MobiDB-lite"/>
    </source>
</evidence>
<feature type="region of interest" description="Disordered" evidence="2">
    <location>
        <begin position="507"/>
        <end position="562"/>
    </location>
</feature>
<evidence type="ECO:0000313" key="3">
    <source>
        <dbReference type="EMBL" id="KAJ3490617.1"/>
    </source>
</evidence>
<gene>
    <name evidence="3" type="ORF">NLI96_g1304</name>
</gene>
<dbReference type="InterPro" id="IPR013785">
    <property type="entry name" value="Aldolase_TIM"/>
</dbReference>
<evidence type="ECO:0000256" key="1">
    <source>
        <dbReference type="ARBA" id="ARBA00023270"/>
    </source>
</evidence>
<name>A0AAD5VCT7_9APHY</name>
<dbReference type="PANTHER" id="PTHR10683">
    <property type="entry name" value="TRANSALDOLASE"/>
    <property type="match status" value="1"/>
</dbReference>
<accession>A0AAD5VCT7</accession>
<reference evidence="3" key="1">
    <citation type="submission" date="2022-07" db="EMBL/GenBank/DDBJ databases">
        <title>Genome Sequence of Physisporinus lineatus.</title>
        <authorList>
            <person name="Buettner E."/>
        </authorList>
    </citation>
    <scope>NUCLEOTIDE SEQUENCE</scope>
    <source>
        <strain evidence="3">VT162</strain>
    </source>
</reference>
<dbReference type="EMBL" id="JANAWD010000025">
    <property type="protein sequence ID" value="KAJ3490617.1"/>
    <property type="molecule type" value="Genomic_DNA"/>
</dbReference>
<sequence>MVKYVLRPESTRKIGTELHTGRKEDGRQDIIPGSPSSLRRARPSTPNPTLGRIVSPEPTSSPADTEKPTTRKPLVDREENVQNPVGVLRKPLPKTEKTLWQTLRDSGVGVIANSSNFDTLWMPFDCSMLDPRTLSEGLSRPEGVYHAWVSAREAPERERLQGTSVSFIAHGAMEIYRVELGATMMDSIPGKHFTFVDPNIHDHTDRMVNQALRLIRGFERKGVSRERVIISIPATESGIRAVEILKEDVPNLFTNLTHVSGFDHAAVCVEAGTDAITFDFKSMVAAYKTLLEVDLTDTKPCDHPCIHELKTTMEYFRLHKVNTQIVVTNNSPSIAPLKGLNYIAVMDSGIQQLMGDGAPFKPLPADTSPSARARQAQYPTKYLASESDEDFFKTMPPRIHSLAVATVAEGINEGKVYMSKLFNHFRAHVERVILIQSIDAAGLAKMYEQDVKVRWLMIKAKSSGVSEAEIARFMEGQPEPRINHLGFRMAISYGPSSKIVEMHEAEAPMPQVDNPETRLKAEENTGDPGHSTRSPISEKTGTSADLGHVVRSPTPLSSVRSGVARGQVSIVRGSNG</sequence>
<protein>
    <recommendedName>
        <fullName evidence="5">Transaldolase</fullName>
    </recommendedName>
</protein>
<evidence type="ECO:0000313" key="4">
    <source>
        <dbReference type="Proteomes" id="UP001212997"/>
    </source>
</evidence>
<organism evidence="3 4">
    <name type="scientific">Meripilus lineatus</name>
    <dbReference type="NCBI Taxonomy" id="2056292"/>
    <lineage>
        <taxon>Eukaryota</taxon>
        <taxon>Fungi</taxon>
        <taxon>Dikarya</taxon>
        <taxon>Basidiomycota</taxon>
        <taxon>Agaricomycotina</taxon>
        <taxon>Agaricomycetes</taxon>
        <taxon>Polyporales</taxon>
        <taxon>Meripilaceae</taxon>
        <taxon>Meripilus</taxon>
    </lineage>
</organism>
<dbReference type="Proteomes" id="UP001212997">
    <property type="component" value="Unassembled WGS sequence"/>
</dbReference>
<feature type="region of interest" description="Disordered" evidence="2">
    <location>
        <begin position="1"/>
        <end position="81"/>
    </location>
</feature>
<dbReference type="SUPFAM" id="SSF51569">
    <property type="entry name" value="Aldolase"/>
    <property type="match status" value="1"/>
</dbReference>
<feature type="compositionally biased region" description="Polar residues" evidence="2">
    <location>
        <begin position="531"/>
        <end position="543"/>
    </location>
</feature>
<dbReference type="AlphaFoldDB" id="A0AAD5VCT7"/>
<keyword evidence="4" id="KW-1185">Reference proteome</keyword>
<comment type="caution">
    <text evidence="3">The sequence shown here is derived from an EMBL/GenBank/DDBJ whole genome shotgun (WGS) entry which is preliminary data.</text>
</comment>